<comment type="caution">
    <text evidence="1">The sequence shown here is derived from an EMBL/GenBank/DDBJ whole genome shotgun (WGS) entry which is preliminary data.</text>
</comment>
<gene>
    <name evidence="1" type="ORF">N7505_002657</name>
</gene>
<evidence type="ECO:0000313" key="2">
    <source>
        <dbReference type="Proteomes" id="UP001220256"/>
    </source>
</evidence>
<evidence type="ECO:0000313" key="1">
    <source>
        <dbReference type="EMBL" id="KAJ5284677.1"/>
    </source>
</evidence>
<organism evidence="1 2">
    <name type="scientific">Penicillium chrysogenum</name>
    <name type="common">Penicillium notatum</name>
    <dbReference type="NCBI Taxonomy" id="5076"/>
    <lineage>
        <taxon>Eukaryota</taxon>
        <taxon>Fungi</taxon>
        <taxon>Dikarya</taxon>
        <taxon>Ascomycota</taxon>
        <taxon>Pezizomycotina</taxon>
        <taxon>Eurotiomycetes</taxon>
        <taxon>Eurotiomycetidae</taxon>
        <taxon>Eurotiales</taxon>
        <taxon>Aspergillaceae</taxon>
        <taxon>Penicillium</taxon>
        <taxon>Penicillium chrysogenum species complex</taxon>
    </lineage>
</organism>
<sequence length="308" mass="34114">MPTVLLPASAAAFVPRSSPIVVLNNTIEPWLTATMMRVNRVKRPLNNVRQHTSCLTETLSLPNAIWTLCSLPFPKAPESELKKEPLSDALVKYQMTHIEAYVVHVDTVCQNEVALKLTPETIEALVEYHKDVYSVDAAVSMEDWFGKESQLKKLQEEFAQAANEFVYRTDAQALECLEEDGSGELLCGRSAEAKAAIMSLFVPLRPPLQRISFLTSSVDHGLWLHNPVQPPVTIEVWQFPRSTPSTTSTEDPYPHMWTDLGPNGAQLSSPALPYSQPYTTSPYNVSQCYGDGPTFASLVALPLPSMLV</sequence>
<name>A0ABQ8X1B7_PENCH</name>
<keyword evidence="2" id="KW-1185">Reference proteome</keyword>
<dbReference type="Proteomes" id="UP001220256">
    <property type="component" value="Unassembled WGS sequence"/>
</dbReference>
<reference evidence="1 2" key="1">
    <citation type="journal article" date="2023" name="IMA Fungus">
        <title>Comparative genomic study of the Penicillium genus elucidates a diverse pangenome and 15 lateral gene transfer events.</title>
        <authorList>
            <person name="Petersen C."/>
            <person name="Sorensen T."/>
            <person name="Nielsen M.R."/>
            <person name="Sondergaard T.E."/>
            <person name="Sorensen J.L."/>
            <person name="Fitzpatrick D.A."/>
            <person name="Frisvad J.C."/>
            <person name="Nielsen K.L."/>
        </authorList>
    </citation>
    <scope>NUCLEOTIDE SEQUENCE [LARGE SCALE GENOMIC DNA]</scope>
    <source>
        <strain evidence="1 2">IBT 3361</strain>
    </source>
</reference>
<proteinExistence type="predicted"/>
<protein>
    <submittedName>
        <fullName evidence="1">Uncharacterized protein</fullName>
    </submittedName>
</protein>
<dbReference type="EMBL" id="JAPVEB010000001">
    <property type="protein sequence ID" value="KAJ5284677.1"/>
    <property type="molecule type" value="Genomic_DNA"/>
</dbReference>
<accession>A0ABQ8X1B7</accession>